<gene>
    <name evidence="5" type="ORF">IC229_32405</name>
</gene>
<sequence length="291" mass="33737">MIIFDYRPPSPALREYVRQYQIVGLAFQPEIAVPVKPYWPRPENCLSFYPRGGDSIEPLNGLPLQNPRSTLNGQHSGLIFRQPPHEFVLFQVVFQPGALFRLTGLPSCELTNTFVDAEALLPAEIRLVNERLNGTDNHLEMIQIVEAFLSYLIRRQDIHYVRNHVLPIDKVSQFLLNSTARINPSRFSRDWPGLDWLANQACLSTKQFYNLFLQRTGVSPKLYARIIRFDQTIKLKNACPQKDWLTIALEMGYYDYQHMVRDFKEFTSLTPTDFILKEDRAPERSFGNAET</sequence>
<evidence type="ECO:0000256" key="2">
    <source>
        <dbReference type="ARBA" id="ARBA00023125"/>
    </source>
</evidence>
<comment type="caution">
    <text evidence="5">The sequence shown here is derived from an EMBL/GenBank/DDBJ whole genome shotgun (WGS) entry which is preliminary data.</text>
</comment>
<keyword evidence="6" id="KW-1185">Reference proteome</keyword>
<organism evidence="5 6">
    <name type="scientific">Spirosoma profusum</name>
    <dbReference type="NCBI Taxonomy" id="2771354"/>
    <lineage>
        <taxon>Bacteria</taxon>
        <taxon>Pseudomonadati</taxon>
        <taxon>Bacteroidota</taxon>
        <taxon>Cytophagia</taxon>
        <taxon>Cytophagales</taxon>
        <taxon>Cytophagaceae</taxon>
        <taxon>Spirosoma</taxon>
    </lineage>
</organism>
<accession>A0A927AVS9</accession>
<dbReference type="GO" id="GO:0003700">
    <property type="term" value="F:DNA-binding transcription factor activity"/>
    <property type="evidence" value="ECO:0007669"/>
    <property type="project" value="InterPro"/>
</dbReference>
<keyword evidence="1" id="KW-0805">Transcription regulation</keyword>
<evidence type="ECO:0000256" key="3">
    <source>
        <dbReference type="ARBA" id="ARBA00023163"/>
    </source>
</evidence>
<evidence type="ECO:0000313" key="5">
    <source>
        <dbReference type="EMBL" id="MBD2705363.1"/>
    </source>
</evidence>
<dbReference type="SMART" id="SM00342">
    <property type="entry name" value="HTH_ARAC"/>
    <property type="match status" value="1"/>
</dbReference>
<name>A0A927AVS9_9BACT</name>
<dbReference type="AlphaFoldDB" id="A0A927AVS9"/>
<keyword evidence="3" id="KW-0804">Transcription</keyword>
<dbReference type="InterPro" id="IPR018060">
    <property type="entry name" value="HTH_AraC"/>
</dbReference>
<dbReference type="EMBL" id="JACWZY010000053">
    <property type="protein sequence ID" value="MBD2705363.1"/>
    <property type="molecule type" value="Genomic_DNA"/>
</dbReference>
<evidence type="ECO:0000259" key="4">
    <source>
        <dbReference type="PROSITE" id="PS01124"/>
    </source>
</evidence>
<protein>
    <submittedName>
        <fullName evidence="5">AraC family transcriptional regulator</fullName>
    </submittedName>
</protein>
<keyword evidence="2" id="KW-0238">DNA-binding</keyword>
<dbReference type="Proteomes" id="UP000598820">
    <property type="component" value="Unassembled WGS sequence"/>
</dbReference>
<reference evidence="5" key="1">
    <citation type="submission" date="2020-09" db="EMBL/GenBank/DDBJ databases">
        <authorList>
            <person name="Kim M.K."/>
        </authorList>
    </citation>
    <scope>NUCLEOTIDE SEQUENCE</scope>
    <source>
        <strain evidence="5">BT702</strain>
    </source>
</reference>
<dbReference type="Pfam" id="PF12833">
    <property type="entry name" value="HTH_18"/>
    <property type="match status" value="1"/>
</dbReference>
<dbReference type="GO" id="GO:0043565">
    <property type="term" value="F:sequence-specific DNA binding"/>
    <property type="evidence" value="ECO:0007669"/>
    <property type="project" value="InterPro"/>
</dbReference>
<dbReference type="PROSITE" id="PS01124">
    <property type="entry name" value="HTH_ARAC_FAMILY_2"/>
    <property type="match status" value="1"/>
</dbReference>
<evidence type="ECO:0000256" key="1">
    <source>
        <dbReference type="ARBA" id="ARBA00023015"/>
    </source>
</evidence>
<dbReference type="PANTHER" id="PTHR46796:SF13">
    <property type="entry name" value="HTH-TYPE TRANSCRIPTIONAL ACTIVATOR RHAS"/>
    <property type="match status" value="1"/>
</dbReference>
<dbReference type="InterPro" id="IPR050204">
    <property type="entry name" value="AraC_XylS_family_regulators"/>
</dbReference>
<dbReference type="RefSeq" id="WP_190892678.1">
    <property type="nucleotide sequence ID" value="NZ_JACWZY010000053.1"/>
</dbReference>
<dbReference type="PANTHER" id="PTHR46796">
    <property type="entry name" value="HTH-TYPE TRANSCRIPTIONAL ACTIVATOR RHAS-RELATED"/>
    <property type="match status" value="1"/>
</dbReference>
<feature type="domain" description="HTH araC/xylS-type" evidence="4">
    <location>
        <begin position="169"/>
        <end position="277"/>
    </location>
</feature>
<dbReference type="Gene3D" id="1.10.10.60">
    <property type="entry name" value="Homeodomain-like"/>
    <property type="match status" value="1"/>
</dbReference>
<evidence type="ECO:0000313" key="6">
    <source>
        <dbReference type="Proteomes" id="UP000598820"/>
    </source>
</evidence>
<proteinExistence type="predicted"/>